<reference evidence="1" key="1">
    <citation type="submission" date="2023-04" db="EMBL/GenBank/DDBJ databases">
        <title>Phytophthora lilii NBRC 32176.</title>
        <authorList>
            <person name="Ichikawa N."/>
            <person name="Sato H."/>
            <person name="Tonouchi N."/>
        </authorList>
    </citation>
    <scope>NUCLEOTIDE SEQUENCE</scope>
    <source>
        <strain evidence="1">NBRC 32176</strain>
    </source>
</reference>
<sequence length="323" mass="36423">MDEAALAAAQKKKQVLYLCDRAPDKTRDMMVVFTSSDERWLRISAKRDCDLYMPLWTCEELQQAAETLRADIDDDEIANRYDMFGGVAWPCLMADAASFQREEQRLHEAIEKITDIKIFSMKRAFALLATGYCITALGTIYVRKNTPCITVCCSHDYGANVGAVLSKKRGTENGTPWNPRGSITKRMDIREKRPRSTSAWLSPITCASPPASAACRRPPEVARTSRARTSMSTFKISRSDCQSEFNMDELSPLLLTRGPISQAHIKDDGVYRCVPVTQWNNCTSRRLLLFQLTLHAIKAYGVILLLDKLGYWKVCNMSSIGWP</sequence>
<name>A0A9W6XBG3_9STRA</name>
<gene>
    <name evidence="1" type="ORF">Plil01_001494900</name>
</gene>
<dbReference type="OrthoDB" id="128849at2759"/>
<evidence type="ECO:0000313" key="2">
    <source>
        <dbReference type="Proteomes" id="UP001165083"/>
    </source>
</evidence>
<dbReference type="PANTHER" id="PTHR33129">
    <property type="entry name" value="PROTEIN KINASE DOMAIN-CONTAINING PROTEIN-RELATED"/>
    <property type="match status" value="1"/>
</dbReference>
<organism evidence="1 2">
    <name type="scientific">Phytophthora lilii</name>
    <dbReference type="NCBI Taxonomy" id="2077276"/>
    <lineage>
        <taxon>Eukaryota</taxon>
        <taxon>Sar</taxon>
        <taxon>Stramenopiles</taxon>
        <taxon>Oomycota</taxon>
        <taxon>Peronosporomycetes</taxon>
        <taxon>Peronosporales</taxon>
        <taxon>Peronosporaceae</taxon>
        <taxon>Phytophthora</taxon>
    </lineage>
</organism>
<comment type="caution">
    <text evidence="1">The sequence shown here is derived from an EMBL/GenBank/DDBJ whole genome shotgun (WGS) entry which is preliminary data.</text>
</comment>
<dbReference type="AlphaFoldDB" id="A0A9W6XBG3"/>
<protein>
    <submittedName>
        <fullName evidence="1">Unnamed protein product</fullName>
    </submittedName>
</protein>
<dbReference type="Proteomes" id="UP001165083">
    <property type="component" value="Unassembled WGS sequence"/>
</dbReference>
<dbReference type="InterPro" id="IPR052980">
    <property type="entry name" value="Crinkler_effector"/>
</dbReference>
<evidence type="ECO:0000313" key="1">
    <source>
        <dbReference type="EMBL" id="GMF35163.1"/>
    </source>
</evidence>
<accession>A0A9W6XBG3</accession>
<keyword evidence="2" id="KW-1185">Reference proteome</keyword>
<dbReference type="EMBL" id="BSXW01001253">
    <property type="protein sequence ID" value="GMF35163.1"/>
    <property type="molecule type" value="Genomic_DNA"/>
</dbReference>
<proteinExistence type="predicted"/>